<proteinExistence type="predicted"/>
<gene>
    <name evidence="2" type="ORF">CR513_14669</name>
</gene>
<dbReference type="OrthoDB" id="1412287at2759"/>
<protein>
    <submittedName>
        <fullName evidence="2">Uncharacterized protein</fullName>
    </submittedName>
</protein>
<dbReference type="EMBL" id="QJKJ01002642">
    <property type="protein sequence ID" value="RDY01946.1"/>
    <property type="molecule type" value="Genomic_DNA"/>
</dbReference>
<feature type="transmembrane region" description="Helical" evidence="1">
    <location>
        <begin position="44"/>
        <end position="69"/>
    </location>
</feature>
<dbReference type="AlphaFoldDB" id="A0A371HGN0"/>
<keyword evidence="1" id="KW-0472">Membrane</keyword>
<organism evidence="2 3">
    <name type="scientific">Mucuna pruriens</name>
    <name type="common">Velvet bean</name>
    <name type="synonym">Dolichos pruriens</name>
    <dbReference type="NCBI Taxonomy" id="157652"/>
    <lineage>
        <taxon>Eukaryota</taxon>
        <taxon>Viridiplantae</taxon>
        <taxon>Streptophyta</taxon>
        <taxon>Embryophyta</taxon>
        <taxon>Tracheophyta</taxon>
        <taxon>Spermatophyta</taxon>
        <taxon>Magnoliopsida</taxon>
        <taxon>eudicotyledons</taxon>
        <taxon>Gunneridae</taxon>
        <taxon>Pentapetalae</taxon>
        <taxon>rosids</taxon>
        <taxon>fabids</taxon>
        <taxon>Fabales</taxon>
        <taxon>Fabaceae</taxon>
        <taxon>Papilionoideae</taxon>
        <taxon>50 kb inversion clade</taxon>
        <taxon>NPAAA clade</taxon>
        <taxon>indigoferoid/millettioid clade</taxon>
        <taxon>Phaseoleae</taxon>
        <taxon>Mucuna</taxon>
    </lineage>
</organism>
<accession>A0A371HGN0</accession>
<comment type="caution">
    <text evidence="2">The sequence shown here is derived from an EMBL/GenBank/DDBJ whole genome shotgun (WGS) entry which is preliminary data.</text>
</comment>
<keyword evidence="3" id="KW-1185">Reference proteome</keyword>
<evidence type="ECO:0000313" key="2">
    <source>
        <dbReference type="EMBL" id="RDY01946.1"/>
    </source>
</evidence>
<evidence type="ECO:0000313" key="3">
    <source>
        <dbReference type="Proteomes" id="UP000257109"/>
    </source>
</evidence>
<reference evidence="2" key="1">
    <citation type="submission" date="2018-05" db="EMBL/GenBank/DDBJ databases">
        <title>Draft genome of Mucuna pruriens seed.</title>
        <authorList>
            <person name="Nnadi N.E."/>
            <person name="Vos R."/>
            <person name="Hasami M.H."/>
            <person name="Devisetty U.K."/>
            <person name="Aguiy J.C."/>
        </authorList>
    </citation>
    <scope>NUCLEOTIDE SEQUENCE [LARGE SCALE GENOMIC DNA]</scope>
    <source>
        <strain evidence="2">JCA_2017</strain>
    </source>
</reference>
<evidence type="ECO:0000256" key="1">
    <source>
        <dbReference type="SAM" id="Phobius"/>
    </source>
</evidence>
<keyword evidence="1" id="KW-1133">Transmembrane helix</keyword>
<name>A0A371HGN0_MUCPR</name>
<feature type="non-terminal residue" evidence="2">
    <location>
        <position position="1"/>
    </location>
</feature>
<dbReference type="Proteomes" id="UP000257109">
    <property type="component" value="Unassembled WGS sequence"/>
</dbReference>
<sequence length="74" mass="8542">MTSYIMGCCFQNMRRVFLMKYMIIVTLICGDKSDRKSIKRYKQLVVALSSCEAEYIVALIGSLSSFVWLENLMT</sequence>
<keyword evidence="1" id="KW-0812">Transmembrane</keyword>